<evidence type="ECO:0008006" key="3">
    <source>
        <dbReference type="Google" id="ProtNLM"/>
    </source>
</evidence>
<dbReference type="InterPro" id="IPR022552">
    <property type="entry name" value="UPF_Ycf55"/>
</dbReference>
<dbReference type="EMBL" id="CP000878">
    <property type="protein sequence ID" value="ABX08897.1"/>
    <property type="molecule type" value="Genomic_DNA"/>
</dbReference>
<sequence>MENYIEKKLTEGGYQQILLLAPSLLGESLAAQLQSANKSNEIILRQENLTKAPALVIWAIDNVVIPSTIRFELRTLSERWAPSPILLLLPSKTSIPPNEILNFESDGILQDPDIKTLVDSISTILEGGRVFQLKQAQNPINSTRKRSIGIGQYLLKQGIDQIDMKIAQLEPILSPLPINPFLRIAINGRKRELNSAKNILIWVWGPIHNMPISDISAKLTSDIDYIYDNFVADIVLPQRDSKAVIELIITRLRKSVSDPLSNSTGTIFALQAITECKQKTLLLELITQLEKLLLRLISLDKNESKIIDTWNSFQLNLRKEAIRSIAEPYTTIEYEGNSVLLRDRLEKLTELDEIDEDMPSPKNIVQTLILNESLKVDDQYLPYDHPKSVIRTEMILTNWLIRTAEIISSELLNQASIWPDLRQYLLTSNLISTRELERLRNQLNSQSRIQSLFTRPIHLYESKRLLYRINQSSIESYILTELRDKELRELGWLQKQVTLLVEARDALAPQIQSLVKYIGNFMVILLTNVLGRAIGLVGKGIAQGMGRSLSR</sequence>
<name>A9BAN5_PROM4</name>
<gene>
    <name evidence="1" type="ordered locus">P9211_09661</name>
</gene>
<evidence type="ECO:0000313" key="1">
    <source>
        <dbReference type="EMBL" id="ABX08897.1"/>
    </source>
</evidence>
<accession>A9BAN5</accession>
<dbReference type="HOGENOM" id="CLU_483055_0_0_3"/>
<organism evidence="1 2">
    <name type="scientific">Prochlorococcus marinus (strain MIT 9211)</name>
    <dbReference type="NCBI Taxonomy" id="93059"/>
    <lineage>
        <taxon>Bacteria</taxon>
        <taxon>Bacillati</taxon>
        <taxon>Cyanobacteriota</taxon>
        <taxon>Cyanophyceae</taxon>
        <taxon>Synechococcales</taxon>
        <taxon>Prochlorococcaceae</taxon>
        <taxon>Prochlorococcus</taxon>
    </lineage>
</organism>
<dbReference type="PIRSF" id="PIRSF026434">
    <property type="entry name" value="RR_ycf55_prd"/>
    <property type="match status" value="1"/>
</dbReference>
<reference evidence="1 2" key="1">
    <citation type="journal article" date="2007" name="PLoS Genet.">
        <title>Patterns and implications of gene gain and loss in the evolution of Prochlorococcus.</title>
        <authorList>
            <person name="Kettler G.C."/>
            <person name="Martiny A.C."/>
            <person name="Huang K."/>
            <person name="Zucker J."/>
            <person name="Coleman M.L."/>
            <person name="Rodrigue S."/>
            <person name="Chen F."/>
            <person name="Lapidus A."/>
            <person name="Ferriera S."/>
            <person name="Johnson J."/>
            <person name="Steglich C."/>
            <person name="Church G.M."/>
            <person name="Richardson P."/>
            <person name="Chisholm S.W."/>
        </authorList>
    </citation>
    <scope>NUCLEOTIDE SEQUENCE [LARGE SCALE GENOMIC DNA]</scope>
    <source>
        <strain evidence="2">MIT 9211</strain>
    </source>
</reference>
<dbReference type="AlphaFoldDB" id="A9BAN5"/>
<dbReference type="eggNOG" id="COG2197">
    <property type="taxonomic scope" value="Bacteria"/>
</dbReference>
<dbReference type="OrthoDB" id="458149at2"/>
<dbReference type="STRING" id="93059.P9211_09661"/>
<protein>
    <recommendedName>
        <fullName evidence="3">CheY-like domain containing protein</fullName>
    </recommendedName>
</protein>
<proteinExistence type="predicted"/>
<keyword evidence="2" id="KW-1185">Reference proteome</keyword>
<dbReference type="RefSeq" id="WP_012195518.1">
    <property type="nucleotide sequence ID" value="NC_009976.1"/>
</dbReference>
<dbReference type="KEGG" id="pmj:P9211_09661"/>
<dbReference type="Pfam" id="PF12452">
    <property type="entry name" value="DUF3685"/>
    <property type="match status" value="1"/>
</dbReference>
<dbReference type="InterPro" id="IPR016837">
    <property type="entry name" value="Uncharacterised_Ycf55_cyanobac"/>
</dbReference>
<evidence type="ECO:0000313" key="2">
    <source>
        <dbReference type="Proteomes" id="UP000000788"/>
    </source>
</evidence>
<dbReference type="Proteomes" id="UP000000788">
    <property type="component" value="Chromosome"/>
</dbReference>